<dbReference type="Proteomes" id="UP001596250">
    <property type="component" value="Unassembled WGS sequence"/>
</dbReference>
<feature type="domain" description="NmrA-like" evidence="1">
    <location>
        <begin position="2"/>
        <end position="96"/>
    </location>
</feature>
<evidence type="ECO:0000313" key="2">
    <source>
        <dbReference type="EMBL" id="MFC5985409.1"/>
    </source>
</evidence>
<keyword evidence="3" id="KW-1185">Reference proteome</keyword>
<name>A0ABW1IK16_9BACL</name>
<organism evidence="2 3">
    <name type="scientific">Marinicrinis lubricantis</name>
    <dbReference type="NCBI Taxonomy" id="2086470"/>
    <lineage>
        <taxon>Bacteria</taxon>
        <taxon>Bacillati</taxon>
        <taxon>Bacillota</taxon>
        <taxon>Bacilli</taxon>
        <taxon>Bacillales</taxon>
        <taxon>Paenibacillaceae</taxon>
    </lineage>
</organism>
<dbReference type="InterPro" id="IPR051604">
    <property type="entry name" value="Ergot_Alk_Oxidoreductase"/>
</dbReference>
<dbReference type="Gene3D" id="3.90.25.10">
    <property type="entry name" value="UDP-galactose 4-epimerase, domain 1"/>
    <property type="match status" value="1"/>
</dbReference>
<gene>
    <name evidence="2" type="ORF">ACFPXP_03015</name>
</gene>
<proteinExistence type="predicted"/>
<protein>
    <submittedName>
        <fullName evidence="2">NmrA family NAD(P)-binding protein</fullName>
    </submittedName>
</protein>
<dbReference type="PANTHER" id="PTHR43162:SF1">
    <property type="entry name" value="PRESTALK A DIFFERENTIATION PROTEIN A"/>
    <property type="match status" value="1"/>
</dbReference>
<sequence>MTILVTGASGKVGRHLVQLLLEAGEHVRVLTRNTDSGRFPESVDVVAGDLTEPSTLESAFQGIRAAHLITSANGHIPLQNGKDIAAVAEKAGVQRVTVMWNGEIGSVDKAVMASGMEWTLLQPVEFMSNALEWAESIRFEDAVRDLQGKGLSAAVHEKDIAAVAAVALTEDGHAGKSYVLTGPEALSVQNKVDAISKALGRNIRLIEHSREQEKERMRQMGVQEEVIDYVIDWHLHPPKISYTVSPAVQEVTGRSARTFVQWVAEHMKDFR</sequence>
<dbReference type="RefSeq" id="WP_379892218.1">
    <property type="nucleotide sequence ID" value="NZ_CBCSCT010000028.1"/>
</dbReference>
<reference evidence="3" key="1">
    <citation type="journal article" date="2019" name="Int. J. Syst. Evol. Microbiol.">
        <title>The Global Catalogue of Microorganisms (GCM) 10K type strain sequencing project: providing services to taxonomists for standard genome sequencing and annotation.</title>
        <authorList>
            <consortium name="The Broad Institute Genomics Platform"/>
            <consortium name="The Broad Institute Genome Sequencing Center for Infectious Disease"/>
            <person name="Wu L."/>
            <person name="Ma J."/>
        </authorList>
    </citation>
    <scope>NUCLEOTIDE SEQUENCE [LARGE SCALE GENOMIC DNA]</scope>
    <source>
        <strain evidence="3">CCM 8749</strain>
    </source>
</reference>
<dbReference type="Gene3D" id="3.40.50.720">
    <property type="entry name" value="NAD(P)-binding Rossmann-like Domain"/>
    <property type="match status" value="1"/>
</dbReference>
<dbReference type="InterPro" id="IPR008030">
    <property type="entry name" value="NmrA-like"/>
</dbReference>
<comment type="caution">
    <text evidence="2">The sequence shown here is derived from an EMBL/GenBank/DDBJ whole genome shotgun (WGS) entry which is preliminary data.</text>
</comment>
<dbReference type="PANTHER" id="PTHR43162">
    <property type="match status" value="1"/>
</dbReference>
<dbReference type="InterPro" id="IPR036291">
    <property type="entry name" value="NAD(P)-bd_dom_sf"/>
</dbReference>
<accession>A0ABW1IK16</accession>
<dbReference type="SUPFAM" id="SSF51735">
    <property type="entry name" value="NAD(P)-binding Rossmann-fold domains"/>
    <property type="match status" value="1"/>
</dbReference>
<evidence type="ECO:0000313" key="3">
    <source>
        <dbReference type="Proteomes" id="UP001596250"/>
    </source>
</evidence>
<evidence type="ECO:0000259" key="1">
    <source>
        <dbReference type="Pfam" id="PF05368"/>
    </source>
</evidence>
<dbReference type="EMBL" id="JBHSQV010000025">
    <property type="protein sequence ID" value="MFC5985409.1"/>
    <property type="molecule type" value="Genomic_DNA"/>
</dbReference>
<dbReference type="Pfam" id="PF05368">
    <property type="entry name" value="NmrA"/>
    <property type="match status" value="1"/>
</dbReference>